<proteinExistence type="predicted"/>
<gene>
    <name evidence="6" type="ORF">DY251_20710</name>
</gene>
<keyword evidence="7" id="KW-1185">Reference proteome</keyword>
<dbReference type="Gene3D" id="3.90.79.10">
    <property type="entry name" value="Nucleoside Triphosphate Pyrophosphohydrolase"/>
    <property type="match status" value="1"/>
</dbReference>
<dbReference type="InterPro" id="IPR000086">
    <property type="entry name" value="NUDIX_hydrolase_dom"/>
</dbReference>
<evidence type="ECO:0000313" key="7">
    <source>
        <dbReference type="Proteomes" id="UP000262379"/>
    </source>
</evidence>
<dbReference type="RefSeq" id="WP_116625812.1">
    <property type="nucleotide sequence ID" value="NZ_QURN01000027.1"/>
</dbReference>
<dbReference type="InterPro" id="IPR020084">
    <property type="entry name" value="NUDIX_hydrolase_CS"/>
</dbReference>
<dbReference type="GO" id="GO:0016462">
    <property type="term" value="F:pyrophosphatase activity"/>
    <property type="evidence" value="ECO:0007669"/>
    <property type="project" value="InterPro"/>
</dbReference>
<protein>
    <submittedName>
        <fullName evidence="6">NUDIX domain-containing protein</fullName>
    </submittedName>
</protein>
<dbReference type="EMBL" id="QURN01000027">
    <property type="protein sequence ID" value="RFC63275.1"/>
    <property type="molecule type" value="Genomic_DNA"/>
</dbReference>
<keyword evidence="4" id="KW-0460">Magnesium</keyword>
<dbReference type="PANTHER" id="PTHR12629:SF0">
    <property type="entry name" value="DIPHOSPHOINOSITOL-POLYPHOSPHATE DIPHOSPHATASE"/>
    <property type="match status" value="1"/>
</dbReference>
<keyword evidence="2" id="KW-0479">Metal-binding</keyword>
<comment type="caution">
    <text evidence="6">The sequence shown here is derived from an EMBL/GenBank/DDBJ whole genome shotgun (WGS) entry which is preliminary data.</text>
</comment>
<dbReference type="AlphaFoldDB" id="A0A371X211"/>
<reference evidence="7" key="1">
    <citation type="submission" date="2018-08" db="EMBL/GenBank/DDBJ databases">
        <authorList>
            <person name="Im W.T."/>
        </authorList>
    </citation>
    <scope>NUCLEOTIDE SEQUENCE [LARGE SCALE GENOMIC DNA]</scope>
    <source>
        <strain evidence="7">LA-28</strain>
    </source>
</reference>
<comment type="cofactor">
    <cofactor evidence="1">
        <name>Mg(2+)</name>
        <dbReference type="ChEBI" id="CHEBI:18420"/>
    </cofactor>
</comment>
<dbReference type="PANTHER" id="PTHR12629">
    <property type="entry name" value="DIPHOSPHOINOSITOL POLYPHOSPHATE PHOSPHOHYDROLASE"/>
    <property type="match status" value="1"/>
</dbReference>
<evidence type="ECO:0000256" key="1">
    <source>
        <dbReference type="ARBA" id="ARBA00001946"/>
    </source>
</evidence>
<evidence type="ECO:0000256" key="2">
    <source>
        <dbReference type="ARBA" id="ARBA00022723"/>
    </source>
</evidence>
<dbReference type="GO" id="GO:0005737">
    <property type="term" value="C:cytoplasm"/>
    <property type="evidence" value="ECO:0007669"/>
    <property type="project" value="TreeGrafter"/>
</dbReference>
<evidence type="ECO:0000256" key="3">
    <source>
        <dbReference type="ARBA" id="ARBA00022801"/>
    </source>
</evidence>
<dbReference type="CDD" id="cd04666">
    <property type="entry name" value="NUDIX_DIPP2_like_Nudt4"/>
    <property type="match status" value="1"/>
</dbReference>
<dbReference type="GO" id="GO:0046872">
    <property type="term" value="F:metal ion binding"/>
    <property type="evidence" value="ECO:0007669"/>
    <property type="project" value="UniProtKB-KW"/>
</dbReference>
<organism evidence="6 7">
    <name type="scientific">Mesorhizobium denitrificans</name>
    <dbReference type="NCBI Taxonomy" id="2294114"/>
    <lineage>
        <taxon>Bacteria</taxon>
        <taxon>Pseudomonadati</taxon>
        <taxon>Pseudomonadota</taxon>
        <taxon>Alphaproteobacteria</taxon>
        <taxon>Hyphomicrobiales</taxon>
        <taxon>Phyllobacteriaceae</taxon>
        <taxon>Mesorhizobium</taxon>
    </lineage>
</organism>
<accession>A0A371X211</accession>
<feature type="domain" description="Nudix hydrolase" evidence="5">
    <location>
        <begin position="19"/>
        <end position="150"/>
    </location>
</feature>
<dbReference type="Proteomes" id="UP000262379">
    <property type="component" value="Unassembled WGS sequence"/>
</dbReference>
<dbReference type="InterPro" id="IPR047198">
    <property type="entry name" value="DDP-like_NUDIX"/>
</dbReference>
<evidence type="ECO:0000313" key="6">
    <source>
        <dbReference type="EMBL" id="RFC63275.1"/>
    </source>
</evidence>
<dbReference type="InterPro" id="IPR015797">
    <property type="entry name" value="NUDIX_hydrolase-like_dom_sf"/>
</dbReference>
<name>A0A371X211_9HYPH</name>
<dbReference type="Pfam" id="PF00293">
    <property type="entry name" value="NUDIX"/>
    <property type="match status" value="1"/>
</dbReference>
<sequence length="158" mass="17558">MSDAPNIAKKIRVLFGDAPCLLQVAALPWRESTSGVDVMLITSRETGRWVLPKGWTEKGETEWDAAAREAREEAGLKGYVAKSEAGRFYYGKMKPSGVIPCEVVVYPLHVEKICENWKEKGERNRAWFPAAEAARLVNEPDLADLLAAFGKDFARFAA</sequence>
<dbReference type="PROSITE" id="PS00893">
    <property type="entry name" value="NUDIX_BOX"/>
    <property type="match status" value="1"/>
</dbReference>
<keyword evidence="3" id="KW-0378">Hydrolase</keyword>
<dbReference type="PROSITE" id="PS51462">
    <property type="entry name" value="NUDIX"/>
    <property type="match status" value="1"/>
</dbReference>
<evidence type="ECO:0000259" key="5">
    <source>
        <dbReference type="PROSITE" id="PS51462"/>
    </source>
</evidence>
<evidence type="ECO:0000256" key="4">
    <source>
        <dbReference type="ARBA" id="ARBA00022842"/>
    </source>
</evidence>
<dbReference type="SUPFAM" id="SSF55811">
    <property type="entry name" value="Nudix"/>
    <property type="match status" value="1"/>
</dbReference>